<proteinExistence type="predicted"/>
<dbReference type="EMBL" id="JABBPK010000001">
    <property type="protein sequence ID" value="NMO77120.1"/>
    <property type="molecule type" value="Genomic_DNA"/>
</dbReference>
<dbReference type="InterPro" id="IPR038084">
    <property type="entry name" value="PduO/GlcC-like_sf"/>
</dbReference>
<dbReference type="InterPro" id="IPR010371">
    <property type="entry name" value="YBR137W-like"/>
</dbReference>
<comment type="caution">
    <text evidence="1">The sequence shown here is derived from an EMBL/GenBank/DDBJ whole genome shotgun (WGS) entry which is preliminary data.</text>
</comment>
<dbReference type="PIRSF" id="PIRSF008757">
    <property type="entry name" value="UCP008757"/>
    <property type="match status" value="1"/>
</dbReference>
<evidence type="ECO:0000313" key="2">
    <source>
        <dbReference type="Proteomes" id="UP000588491"/>
    </source>
</evidence>
<gene>
    <name evidence="1" type="ORF">HHU08_08945</name>
</gene>
<dbReference type="AlphaFoldDB" id="A0A7Y0PLV7"/>
<accession>A0A7Y0PLV7</accession>
<dbReference type="PANTHER" id="PTHR28255:SF1">
    <property type="entry name" value="UPF0303 PROTEIN YBR137W"/>
    <property type="match status" value="1"/>
</dbReference>
<protein>
    <submittedName>
        <fullName evidence="1">Uncharacterized protein</fullName>
    </submittedName>
</protein>
<dbReference type="Gene3D" id="3.30.450.150">
    <property type="entry name" value="Haem-degrading domain"/>
    <property type="match status" value="1"/>
</dbReference>
<keyword evidence="2" id="KW-1185">Reference proteome</keyword>
<dbReference type="Pfam" id="PF03928">
    <property type="entry name" value="HbpS-like"/>
    <property type="match status" value="1"/>
</dbReference>
<reference evidence="1 2" key="1">
    <citation type="submission" date="2020-04" db="EMBL/GenBank/DDBJ databases">
        <title>Bacillus sp. UniB3 isolated from commercial digestive syrup.</title>
        <authorList>
            <person name="Thorat V."/>
            <person name="Kirdat K."/>
            <person name="Tiwarekar B."/>
            <person name="Yadav A."/>
        </authorList>
    </citation>
    <scope>NUCLEOTIDE SEQUENCE [LARGE SCALE GENOMIC DNA]</scope>
    <source>
        <strain evidence="1 2">UniB3</strain>
    </source>
</reference>
<organism evidence="1 2">
    <name type="scientific">Niallia alba</name>
    <dbReference type="NCBI Taxonomy" id="2729105"/>
    <lineage>
        <taxon>Bacteria</taxon>
        <taxon>Bacillati</taxon>
        <taxon>Bacillota</taxon>
        <taxon>Bacilli</taxon>
        <taxon>Bacillales</taxon>
        <taxon>Bacillaceae</taxon>
        <taxon>Niallia</taxon>
    </lineage>
</organism>
<evidence type="ECO:0000313" key="1">
    <source>
        <dbReference type="EMBL" id="NMO77120.1"/>
    </source>
</evidence>
<name>A0A7Y0PLV7_9BACI</name>
<dbReference type="RefSeq" id="WP_169188308.1">
    <property type="nucleotide sequence ID" value="NZ_JABBPK010000001.1"/>
</dbReference>
<dbReference type="Proteomes" id="UP000588491">
    <property type="component" value="Unassembled WGS sequence"/>
</dbReference>
<dbReference type="PANTHER" id="PTHR28255">
    <property type="match status" value="1"/>
</dbReference>
<dbReference type="InterPro" id="IPR005624">
    <property type="entry name" value="PduO/GlcC-like"/>
</dbReference>
<sequence>MFTKLEVMEHEKEAQLITFNIDDSFLLAQRVVELAGEDASKICISIYKGKRELFFLAGKNTSYENECWIRRKRNVVYHHEKSSMLIRLEYNENEEEYYQTNGLNREEYALAGGGFPVRVMGNGYEGCLTVSGLTMEEDHMLCVNAIKMLRQEQEELEFDLYSSEK</sequence>
<dbReference type="SUPFAM" id="SSF143744">
    <property type="entry name" value="GlcG-like"/>
    <property type="match status" value="1"/>
</dbReference>